<keyword evidence="3" id="KW-1185">Reference proteome</keyword>
<feature type="compositionally biased region" description="Low complexity" evidence="1">
    <location>
        <begin position="1"/>
        <end position="13"/>
    </location>
</feature>
<dbReference type="RefSeq" id="XP_018189065.1">
    <property type="nucleotide sequence ID" value="XM_018332377.1"/>
</dbReference>
<feature type="region of interest" description="Disordered" evidence="1">
    <location>
        <begin position="1"/>
        <end position="52"/>
    </location>
</feature>
<evidence type="ECO:0000313" key="2">
    <source>
        <dbReference type="EMBL" id="KZF23510.1"/>
    </source>
</evidence>
<dbReference type="CDD" id="cd02440">
    <property type="entry name" value="AdoMet_MTases"/>
    <property type="match status" value="1"/>
</dbReference>
<protein>
    <submittedName>
        <fullName evidence="2">S-adenosyl-L-methionine-dependent methyltransferase</fullName>
    </submittedName>
</protein>
<dbReference type="InterPro" id="IPR029063">
    <property type="entry name" value="SAM-dependent_MTases_sf"/>
</dbReference>
<dbReference type="GO" id="GO:0032259">
    <property type="term" value="P:methylation"/>
    <property type="evidence" value="ECO:0007669"/>
    <property type="project" value="UniProtKB-KW"/>
</dbReference>
<accession>A0A165HH76</accession>
<dbReference type="STRING" id="1328760.A0A165HH76"/>
<dbReference type="GeneID" id="28897514"/>
<keyword evidence="2" id="KW-0808">Transferase</keyword>
<dbReference type="Proteomes" id="UP000076632">
    <property type="component" value="Unassembled WGS sequence"/>
</dbReference>
<dbReference type="PANTHER" id="PTHR43591:SF24">
    <property type="entry name" value="2-METHOXY-6-POLYPRENYL-1,4-BENZOQUINOL METHYLASE, MITOCHONDRIAL"/>
    <property type="match status" value="1"/>
</dbReference>
<dbReference type="Gene3D" id="3.40.50.150">
    <property type="entry name" value="Vaccinia Virus protein VP39"/>
    <property type="match status" value="1"/>
</dbReference>
<sequence length="357" mass="40265">MSAPQQQGAAPQQPHHHPAPQTTVPLQGAAIEAESEENSEVDSTLGESDASSFTTSLASSVVDYPYENGRRYHKFREGEYLYPNDEPEQDRLDMLHHIYRLMLGGSLHKAALPPSPQRVIDLGTGTGIWALDFADEYPSATVEGVDLSPIQPRWIPPNCKFIVDDIEAEWPYPTEQAFDYIHQRNMVGSVGDWDRLYEQAYKHTKPGGYIELQEFRVDFLSQQGPLPENSEINKWQKQINAGTASFGKPLNVIEDLANKLKAAGFVDVHEDILKIPIGAWPKDKNLKLIGQFMQLHAIESVEPLTLALFTRVLGWTELECQVLIGKVQEEFKTSRKQLFVYTHFITGRKADRAHSED</sequence>
<reference evidence="2 3" key="1">
    <citation type="journal article" date="2016" name="Fungal Biol.">
        <title>The genome of Xylona heveae provides a window into fungal endophytism.</title>
        <authorList>
            <person name="Gazis R."/>
            <person name="Kuo A."/>
            <person name="Riley R."/>
            <person name="LaButti K."/>
            <person name="Lipzen A."/>
            <person name="Lin J."/>
            <person name="Amirebrahimi M."/>
            <person name="Hesse C.N."/>
            <person name="Spatafora J.W."/>
            <person name="Henrissat B."/>
            <person name="Hainaut M."/>
            <person name="Grigoriev I.V."/>
            <person name="Hibbett D.S."/>
        </authorList>
    </citation>
    <scope>NUCLEOTIDE SEQUENCE [LARGE SCALE GENOMIC DNA]</scope>
    <source>
        <strain evidence="2 3">TC161</strain>
    </source>
</reference>
<dbReference type="InParanoid" id="A0A165HH76"/>
<evidence type="ECO:0000256" key="1">
    <source>
        <dbReference type="SAM" id="MobiDB-lite"/>
    </source>
</evidence>
<gene>
    <name evidence="2" type="ORF">L228DRAFT_246280</name>
</gene>
<dbReference type="PANTHER" id="PTHR43591">
    <property type="entry name" value="METHYLTRANSFERASE"/>
    <property type="match status" value="1"/>
</dbReference>
<name>A0A165HH76_XYLHT</name>
<keyword evidence="2" id="KW-0489">Methyltransferase</keyword>
<organism evidence="2 3">
    <name type="scientific">Xylona heveae (strain CBS 132557 / TC161)</name>
    <dbReference type="NCBI Taxonomy" id="1328760"/>
    <lineage>
        <taxon>Eukaryota</taxon>
        <taxon>Fungi</taxon>
        <taxon>Dikarya</taxon>
        <taxon>Ascomycota</taxon>
        <taxon>Pezizomycotina</taxon>
        <taxon>Xylonomycetes</taxon>
        <taxon>Xylonales</taxon>
        <taxon>Xylonaceae</taxon>
        <taxon>Xylona</taxon>
    </lineage>
</organism>
<dbReference type="GO" id="GO:0008168">
    <property type="term" value="F:methyltransferase activity"/>
    <property type="evidence" value="ECO:0007669"/>
    <property type="project" value="UniProtKB-KW"/>
</dbReference>
<dbReference type="AlphaFoldDB" id="A0A165HH76"/>
<dbReference type="EMBL" id="KV407457">
    <property type="protein sequence ID" value="KZF23510.1"/>
    <property type="molecule type" value="Genomic_DNA"/>
</dbReference>
<dbReference type="OMA" id="MDMLHHI"/>
<proteinExistence type="predicted"/>
<dbReference type="SUPFAM" id="SSF53335">
    <property type="entry name" value="S-adenosyl-L-methionine-dependent methyltransferases"/>
    <property type="match status" value="1"/>
</dbReference>
<evidence type="ECO:0000313" key="3">
    <source>
        <dbReference type="Proteomes" id="UP000076632"/>
    </source>
</evidence>
<dbReference type="Pfam" id="PF13489">
    <property type="entry name" value="Methyltransf_23"/>
    <property type="match status" value="1"/>
</dbReference>
<dbReference type="OrthoDB" id="2013972at2759"/>